<sequence>MRRPSLDPGHASPADHARCRALLRRGSHSFHAATTLLPLAVRQPVTVLYAFCRLADDGIDHAVHGGAALARLHDRLDHAYAGRPLPHPVDRAFADLVAHHQLPRGLFELLFEGFLWDVAGRSYEDLDDVCAYGVRVAGTVGALMALLMGVRSADQIARACDLGVAMQYSNIARDVGEDAIAGRLYLPRLWLAEAGIDAEGWLASPVMDDRIKGVIRRLLDEAARLYARADGGIALLPRECRTSIYAARYIYADLGRRIAANGYDSITVRAVVPPGRKLALIGRSMLANLGLRPRSSDGENAPLPAAYAPMLASLKGYETGEFGTDGGPDRLGWVLALMERQALRTRQF</sequence>
<dbReference type="AlphaFoldDB" id="A0A5A7NAQ9"/>
<protein>
    <submittedName>
        <fullName evidence="6">Phytoene synthase</fullName>
    </submittedName>
</protein>
<dbReference type="RefSeq" id="WP_042083809.1">
    <property type="nucleotide sequence ID" value="NZ_BKCN01000022.1"/>
</dbReference>
<evidence type="ECO:0000256" key="5">
    <source>
        <dbReference type="ARBA" id="ARBA00053028"/>
    </source>
</evidence>
<evidence type="ECO:0000313" key="7">
    <source>
        <dbReference type="Proteomes" id="UP000324996"/>
    </source>
</evidence>
<reference evidence="6 7" key="1">
    <citation type="submission" date="2019-09" db="EMBL/GenBank/DDBJ databases">
        <title>NBRP : Genome information of microbial organism related human and environment.</title>
        <authorList>
            <person name="Hattori M."/>
            <person name="Oshima K."/>
            <person name="Inaba H."/>
            <person name="Suda W."/>
            <person name="Sakamoto M."/>
            <person name="Iino T."/>
            <person name="Kitahara M."/>
            <person name="Oshida Y."/>
            <person name="Iida T."/>
            <person name="Kudo T."/>
            <person name="Itoh T."/>
            <person name="Ohkuma M."/>
        </authorList>
    </citation>
    <scope>NUCLEOTIDE SEQUENCE [LARGE SCALE GENOMIC DNA]</scope>
    <source>
        <strain evidence="6 7">Q-1</strain>
    </source>
</reference>
<keyword evidence="4" id="KW-0125">Carotenoid biosynthesis</keyword>
<dbReference type="SFLD" id="SFLDG01212">
    <property type="entry name" value="Phytoene_synthase_like"/>
    <property type="match status" value="1"/>
</dbReference>
<evidence type="ECO:0000256" key="1">
    <source>
        <dbReference type="ARBA" id="ARBA00004684"/>
    </source>
</evidence>
<dbReference type="Proteomes" id="UP000324996">
    <property type="component" value="Unassembled WGS sequence"/>
</dbReference>
<dbReference type="InterPro" id="IPR008949">
    <property type="entry name" value="Isoprenoid_synthase_dom_sf"/>
</dbReference>
<dbReference type="InterPro" id="IPR033904">
    <property type="entry name" value="Trans_IPPS_HH"/>
</dbReference>
<name>A0A5A7NAQ9_9PROT</name>
<dbReference type="EMBL" id="BKCN01000022">
    <property type="protein sequence ID" value="GER05332.1"/>
    <property type="molecule type" value="Genomic_DNA"/>
</dbReference>
<dbReference type="GO" id="GO:0004311">
    <property type="term" value="F:geranylgeranyl diphosphate synthase activity"/>
    <property type="evidence" value="ECO:0007669"/>
    <property type="project" value="InterPro"/>
</dbReference>
<evidence type="ECO:0000256" key="2">
    <source>
        <dbReference type="ARBA" id="ARBA00006251"/>
    </source>
</evidence>
<comment type="cofactor">
    <cofactor evidence="5">
        <name>ATP</name>
        <dbReference type="ChEBI" id="CHEBI:30616"/>
    </cofactor>
</comment>
<dbReference type="InterPro" id="IPR019845">
    <property type="entry name" value="Squalene/phytoene_synthase_CS"/>
</dbReference>
<comment type="caution">
    <text evidence="6">The sequence shown here is derived from an EMBL/GenBank/DDBJ whole genome shotgun (WGS) entry which is preliminary data.</text>
</comment>
<dbReference type="InterPro" id="IPR044843">
    <property type="entry name" value="Trans_IPPS_bact-type"/>
</dbReference>
<dbReference type="GO" id="GO:0016117">
    <property type="term" value="P:carotenoid biosynthetic process"/>
    <property type="evidence" value="ECO:0007669"/>
    <property type="project" value="UniProtKB-KW"/>
</dbReference>
<dbReference type="PANTHER" id="PTHR31480">
    <property type="entry name" value="BIFUNCTIONAL LYCOPENE CYCLASE/PHYTOENE SYNTHASE"/>
    <property type="match status" value="1"/>
</dbReference>
<dbReference type="GO" id="GO:0051996">
    <property type="term" value="F:squalene synthase [NAD(P)H] activity"/>
    <property type="evidence" value="ECO:0007669"/>
    <property type="project" value="InterPro"/>
</dbReference>
<dbReference type="SFLD" id="SFLDG01018">
    <property type="entry name" value="Squalene/Phytoene_Synthase_Lik"/>
    <property type="match status" value="1"/>
</dbReference>
<dbReference type="SFLD" id="SFLDS00005">
    <property type="entry name" value="Isoprenoid_Synthase_Type_I"/>
    <property type="match status" value="1"/>
</dbReference>
<keyword evidence="7" id="KW-1185">Reference proteome</keyword>
<evidence type="ECO:0000256" key="4">
    <source>
        <dbReference type="ARBA" id="ARBA00022746"/>
    </source>
</evidence>
<evidence type="ECO:0000313" key="6">
    <source>
        <dbReference type="EMBL" id="GER05332.1"/>
    </source>
</evidence>
<dbReference type="FunFam" id="1.10.600.10:FF:000020">
    <property type="entry name" value="Phytoene synthase"/>
    <property type="match status" value="1"/>
</dbReference>
<dbReference type="SUPFAM" id="SSF48576">
    <property type="entry name" value="Terpenoid synthases"/>
    <property type="match status" value="1"/>
</dbReference>
<dbReference type="PROSITE" id="PS01045">
    <property type="entry name" value="SQUALEN_PHYTOEN_SYN_2"/>
    <property type="match status" value="1"/>
</dbReference>
<dbReference type="Gene3D" id="1.10.600.10">
    <property type="entry name" value="Farnesyl Diphosphate Synthase"/>
    <property type="match status" value="1"/>
</dbReference>
<dbReference type="InterPro" id="IPR002060">
    <property type="entry name" value="Squ/phyt_synthse"/>
</dbReference>
<keyword evidence="3" id="KW-0808">Transferase</keyword>
<evidence type="ECO:0000256" key="3">
    <source>
        <dbReference type="ARBA" id="ARBA00022679"/>
    </source>
</evidence>
<organism evidence="6 7">
    <name type="scientific">Iodidimonas nitroreducens</name>
    <dbReference type="NCBI Taxonomy" id="1236968"/>
    <lineage>
        <taxon>Bacteria</taxon>
        <taxon>Pseudomonadati</taxon>
        <taxon>Pseudomonadota</taxon>
        <taxon>Alphaproteobacteria</taxon>
        <taxon>Iodidimonadales</taxon>
        <taxon>Iodidimonadaceae</taxon>
        <taxon>Iodidimonas</taxon>
    </lineage>
</organism>
<gene>
    <name evidence="6" type="ORF">JCM17846_30140</name>
</gene>
<comment type="similarity">
    <text evidence="2">Belongs to the phytoene/squalene synthase family.</text>
</comment>
<dbReference type="Pfam" id="PF00494">
    <property type="entry name" value="SQS_PSY"/>
    <property type="match status" value="1"/>
</dbReference>
<comment type="pathway">
    <text evidence="1">Carotenoid biosynthesis; phytoene biosynthesis.</text>
</comment>
<dbReference type="CDD" id="cd00683">
    <property type="entry name" value="Trans_IPPS_HH"/>
    <property type="match status" value="1"/>
</dbReference>
<proteinExistence type="inferred from homology"/>
<accession>A0A5A7NAQ9</accession>